<dbReference type="GO" id="GO:0005634">
    <property type="term" value="C:nucleus"/>
    <property type="evidence" value="ECO:0007669"/>
    <property type="project" value="TreeGrafter"/>
</dbReference>
<dbReference type="InterPro" id="IPR003000">
    <property type="entry name" value="Sirtuin"/>
</dbReference>
<dbReference type="GO" id="GO:0070403">
    <property type="term" value="F:NAD+ binding"/>
    <property type="evidence" value="ECO:0007669"/>
    <property type="project" value="InterPro"/>
</dbReference>
<evidence type="ECO:0000313" key="10">
    <source>
        <dbReference type="Proteomes" id="UP001186944"/>
    </source>
</evidence>
<dbReference type="InterPro" id="IPR050134">
    <property type="entry name" value="NAD-dep_sirtuin_deacylases"/>
</dbReference>
<name>A0AA88XQ57_PINIB</name>
<dbReference type="GO" id="GO:0003714">
    <property type="term" value="F:transcription corepressor activity"/>
    <property type="evidence" value="ECO:0007669"/>
    <property type="project" value="TreeGrafter"/>
</dbReference>
<evidence type="ECO:0000256" key="4">
    <source>
        <dbReference type="ARBA" id="ARBA00022833"/>
    </source>
</evidence>
<evidence type="ECO:0000256" key="2">
    <source>
        <dbReference type="ARBA" id="ARBA00022679"/>
    </source>
</evidence>
<dbReference type="SUPFAM" id="SSF52467">
    <property type="entry name" value="DHS-like NAD/FAD-binding domain"/>
    <property type="match status" value="1"/>
</dbReference>
<feature type="binding site" evidence="7">
    <location>
        <position position="184"/>
    </location>
    <ligand>
        <name>Zn(2+)</name>
        <dbReference type="ChEBI" id="CHEBI:29105"/>
    </ligand>
</feature>
<dbReference type="GO" id="GO:0017136">
    <property type="term" value="F:histone deacetylase activity, NAD-dependent"/>
    <property type="evidence" value="ECO:0007669"/>
    <property type="project" value="TreeGrafter"/>
</dbReference>
<dbReference type="Proteomes" id="UP001186944">
    <property type="component" value="Unassembled WGS sequence"/>
</dbReference>
<evidence type="ECO:0000256" key="6">
    <source>
        <dbReference type="ARBA" id="ARBA00038170"/>
    </source>
</evidence>
<keyword evidence="10" id="KW-1185">Reference proteome</keyword>
<keyword evidence="2" id="KW-0808">Transferase</keyword>
<dbReference type="PROSITE" id="PS50305">
    <property type="entry name" value="SIRTUIN"/>
    <property type="match status" value="1"/>
</dbReference>
<protein>
    <recommendedName>
        <fullName evidence="1">protein acetyllysine N-acetyltransferase</fullName>
        <ecNumber evidence="1">2.3.1.286</ecNumber>
    </recommendedName>
</protein>
<keyword evidence="5" id="KW-0520">NAD</keyword>
<evidence type="ECO:0000256" key="5">
    <source>
        <dbReference type="ARBA" id="ARBA00023027"/>
    </source>
</evidence>
<dbReference type="EMBL" id="VSWD01000010">
    <property type="protein sequence ID" value="KAK3090182.1"/>
    <property type="molecule type" value="Genomic_DNA"/>
</dbReference>
<dbReference type="Pfam" id="PF02146">
    <property type="entry name" value="SIR2"/>
    <property type="match status" value="1"/>
</dbReference>
<comment type="caution">
    <text evidence="9">The sequence shown here is derived from an EMBL/GenBank/DDBJ whole genome shotgun (WGS) entry which is preliminary data.</text>
</comment>
<dbReference type="GO" id="GO:0000122">
    <property type="term" value="P:negative regulation of transcription by RNA polymerase II"/>
    <property type="evidence" value="ECO:0007669"/>
    <property type="project" value="TreeGrafter"/>
</dbReference>
<dbReference type="InterPro" id="IPR026590">
    <property type="entry name" value="Ssirtuin_cat_dom"/>
</dbReference>
<gene>
    <name evidence="9" type="ORF">FSP39_009822</name>
</gene>
<accession>A0AA88XQ57</accession>
<dbReference type="InterPro" id="IPR029035">
    <property type="entry name" value="DHS-like_NAD/FAD-binding_dom"/>
</dbReference>
<comment type="similarity">
    <text evidence="6">Belongs to the sirtuin family. Class IV subfamily.</text>
</comment>
<organism evidence="9 10">
    <name type="scientific">Pinctada imbricata</name>
    <name type="common">Atlantic pearl-oyster</name>
    <name type="synonym">Pinctada martensii</name>
    <dbReference type="NCBI Taxonomy" id="66713"/>
    <lineage>
        <taxon>Eukaryota</taxon>
        <taxon>Metazoa</taxon>
        <taxon>Spiralia</taxon>
        <taxon>Lophotrochozoa</taxon>
        <taxon>Mollusca</taxon>
        <taxon>Bivalvia</taxon>
        <taxon>Autobranchia</taxon>
        <taxon>Pteriomorphia</taxon>
        <taxon>Pterioida</taxon>
        <taxon>Pterioidea</taxon>
        <taxon>Pteriidae</taxon>
        <taxon>Pinctada</taxon>
    </lineage>
</organism>
<dbReference type="PANTHER" id="PTHR11085">
    <property type="entry name" value="NAD-DEPENDENT PROTEIN DEACYLASE SIRTUIN-5, MITOCHONDRIAL-RELATED"/>
    <property type="match status" value="1"/>
</dbReference>
<evidence type="ECO:0000256" key="7">
    <source>
        <dbReference type="PROSITE-ProRule" id="PRU00236"/>
    </source>
</evidence>
<dbReference type="PANTHER" id="PTHR11085:SF12">
    <property type="entry name" value="NAD-DEPENDENT PROTEIN DEACYLASE SIRTUIN-6"/>
    <property type="match status" value="1"/>
</dbReference>
<keyword evidence="3 7" id="KW-0479">Metal-binding</keyword>
<dbReference type="AlphaFoldDB" id="A0AA88XQ57"/>
<evidence type="ECO:0000256" key="3">
    <source>
        <dbReference type="ARBA" id="ARBA00022723"/>
    </source>
</evidence>
<reference evidence="9" key="1">
    <citation type="submission" date="2019-08" db="EMBL/GenBank/DDBJ databases">
        <title>The improved chromosome-level genome for the pearl oyster Pinctada fucata martensii using PacBio sequencing and Hi-C.</title>
        <authorList>
            <person name="Zheng Z."/>
        </authorList>
    </citation>
    <scope>NUCLEOTIDE SEQUENCE</scope>
    <source>
        <strain evidence="9">ZZ-2019</strain>
        <tissue evidence="9">Adductor muscle</tissue>
    </source>
</reference>
<feature type="active site" description="Proton acceptor" evidence="7">
    <location>
        <position position="173"/>
    </location>
</feature>
<evidence type="ECO:0000259" key="8">
    <source>
        <dbReference type="PROSITE" id="PS50305"/>
    </source>
</evidence>
<dbReference type="GO" id="GO:0046872">
    <property type="term" value="F:metal ion binding"/>
    <property type="evidence" value="ECO:0007669"/>
    <property type="project" value="UniProtKB-KW"/>
</dbReference>
<dbReference type="EC" id="2.3.1.286" evidence="1"/>
<feature type="binding site" evidence="7">
    <location>
        <position position="181"/>
    </location>
    <ligand>
        <name>Zn(2+)</name>
        <dbReference type="ChEBI" id="CHEBI:29105"/>
    </ligand>
</feature>
<proteinExistence type="inferred from homology"/>
<feature type="binding site" evidence="7">
    <location>
        <position position="206"/>
    </location>
    <ligand>
        <name>Zn(2+)</name>
        <dbReference type="ChEBI" id="CHEBI:29105"/>
    </ligand>
</feature>
<dbReference type="Gene3D" id="3.40.50.1220">
    <property type="entry name" value="TPP-binding domain"/>
    <property type="match status" value="1"/>
</dbReference>
<dbReference type="Gene3D" id="2.20.28.200">
    <property type="match status" value="1"/>
</dbReference>
<evidence type="ECO:0000256" key="1">
    <source>
        <dbReference type="ARBA" id="ARBA00012928"/>
    </source>
</evidence>
<sequence length="358" mass="40311">MKVDWTKDGLANFHQPCWSLLVWSTRSTSGEKKIPLSEIEMKMVKDAIKTAEIHDSADDVNRQASRVANMIKTSKYCVAFTGAGISTAAGIGDFRGIHGKWTDRDKVKEHGEKAKKVIGKAKSRNFQILRPTYTHEALQKLLELGLIKYIISQNVDGLHLLSGVQQDKISELHGNSFVEKCEKCDVRYPRSSRVGGKATNVPAKRCKDCRINHRTGRMCDIKKCGGYLMNTIINFGDSLESDVLDRAEENASKADIFLCLGSTMQVSPANDLVTMGKEPTRLVICNRQVTPYDETCFDTYQDGQQVGSRVFGDCDKFMKSLMKLLLSQEELKKWEAGREARLLQYDLQRKLTTEESKK</sequence>
<feature type="binding site" evidence="7">
    <location>
        <position position="224"/>
    </location>
    <ligand>
        <name>Zn(2+)</name>
        <dbReference type="ChEBI" id="CHEBI:29105"/>
    </ligand>
</feature>
<keyword evidence="4 7" id="KW-0862">Zinc</keyword>
<evidence type="ECO:0000313" key="9">
    <source>
        <dbReference type="EMBL" id="KAK3090182.1"/>
    </source>
</evidence>
<feature type="domain" description="Deacetylase sirtuin-type" evidence="8">
    <location>
        <begin position="57"/>
        <end position="328"/>
    </location>
</feature>